<dbReference type="Proteomes" id="UP001304243">
    <property type="component" value="Unassembled WGS sequence"/>
</dbReference>
<protein>
    <recommendedName>
        <fullName evidence="2">CCHC-type domain-containing protein</fullName>
    </recommendedName>
</protein>
<dbReference type="EMBL" id="JASEJX010000011">
    <property type="protein sequence ID" value="KAK4520306.1"/>
    <property type="molecule type" value="Genomic_DNA"/>
</dbReference>
<feature type="compositionally biased region" description="Low complexity" evidence="1">
    <location>
        <begin position="136"/>
        <end position="151"/>
    </location>
</feature>
<accession>A0AAN7DMX9</accession>
<feature type="compositionally biased region" description="Polar residues" evidence="1">
    <location>
        <begin position="198"/>
        <end position="210"/>
    </location>
</feature>
<evidence type="ECO:0000313" key="4">
    <source>
        <dbReference type="Proteomes" id="UP001304243"/>
    </source>
</evidence>
<sequence length="239" mass="26971">MIDTAVKYKNTEGKEYYVVQPMSRRMMYLSAWDVYVPSTYRGAPPVCRFCRQSGHIRAACPVLLKRQCFKCRKLGHNAKFCNEEETTFEEALDEYESSKKAIEEPNTVNAQRRTRENNREKRHRFTSTIHDVAEQQMQRQAAAAAQPANKQKGSTGRPRRSSTTEAMDVDPKALQRAPQSSYASKHAPLDVSLHTRVDSQGSSAANTGFSSDVLPLFRRHSVSSTSMSQTPVHRAADRA</sequence>
<organism evidence="3 4">
    <name type="scientific">Mucor velutinosus</name>
    <dbReference type="NCBI Taxonomy" id="708070"/>
    <lineage>
        <taxon>Eukaryota</taxon>
        <taxon>Fungi</taxon>
        <taxon>Fungi incertae sedis</taxon>
        <taxon>Mucoromycota</taxon>
        <taxon>Mucoromycotina</taxon>
        <taxon>Mucoromycetes</taxon>
        <taxon>Mucorales</taxon>
        <taxon>Mucorineae</taxon>
        <taxon>Mucoraceae</taxon>
        <taxon>Mucor</taxon>
    </lineage>
</organism>
<keyword evidence="4" id="KW-1185">Reference proteome</keyword>
<comment type="caution">
    <text evidence="3">The sequence shown here is derived from an EMBL/GenBank/DDBJ whole genome shotgun (WGS) entry which is preliminary data.</text>
</comment>
<feature type="domain" description="CCHC-type" evidence="2">
    <location>
        <begin position="67"/>
        <end position="83"/>
    </location>
</feature>
<feature type="region of interest" description="Disordered" evidence="1">
    <location>
        <begin position="136"/>
        <end position="213"/>
    </location>
</feature>
<dbReference type="InterPro" id="IPR036875">
    <property type="entry name" value="Znf_CCHC_sf"/>
</dbReference>
<dbReference type="InterPro" id="IPR001878">
    <property type="entry name" value="Znf_CCHC"/>
</dbReference>
<feature type="domain" description="CCHC-type" evidence="2">
    <location>
        <begin position="46"/>
        <end position="62"/>
    </location>
</feature>
<dbReference type="Gene3D" id="4.10.60.10">
    <property type="entry name" value="Zinc finger, CCHC-type"/>
    <property type="match status" value="1"/>
</dbReference>
<feature type="region of interest" description="Disordered" evidence="1">
    <location>
        <begin position="98"/>
        <end position="123"/>
    </location>
</feature>
<dbReference type="RefSeq" id="XP_064686972.1">
    <property type="nucleotide sequence ID" value="XM_064827688.1"/>
</dbReference>
<dbReference type="GO" id="GO:0003676">
    <property type="term" value="F:nucleic acid binding"/>
    <property type="evidence" value="ECO:0007669"/>
    <property type="project" value="InterPro"/>
</dbReference>
<gene>
    <name evidence="3" type="ORF">ATC70_008439</name>
</gene>
<evidence type="ECO:0000313" key="3">
    <source>
        <dbReference type="EMBL" id="KAK4520306.1"/>
    </source>
</evidence>
<proteinExistence type="predicted"/>
<dbReference type="GeneID" id="89952125"/>
<dbReference type="SUPFAM" id="SSF57756">
    <property type="entry name" value="Retrovirus zinc finger-like domains"/>
    <property type="match status" value="1"/>
</dbReference>
<dbReference type="AlphaFoldDB" id="A0AAN7DMX9"/>
<evidence type="ECO:0000259" key="2">
    <source>
        <dbReference type="SMART" id="SM00343"/>
    </source>
</evidence>
<dbReference type="GO" id="GO:0008270">
    <property type="term" value="F:zinc ion binding"/>
    <property type="evidence" value="ECO:0007669"/>
    <property type="project" value="InterPro"/>
</dbReference>
<dbReference type="SMART" id="SM00343">
    <property type="entry name" value="ZnF_C2HC"/>
    <property type="match status" value="2"/>
</dbReference>
<evidence type="ECO:0000256" key="1">
    <source>
        <dbReference type="SAM" id="MobiDB-lite"/>
    </source>
</evidence>
<reference evidence="3 4" key="1">
    <citation type="submission" date="2022-11" db="EMBL/GenBank/DDBJ databases">
        <title>Mucor velutinosus strain NIH1002 WGS.</title>
        <authorList>
            <person name="Subramanian P."/>
            <person name="Mullikin J.C."/>
            <person name="Segre J.A."/>
            <person name="Zelazny A.M."/>
        </authorList>
    </citation>
    <scope>NUCLEOTIDE SEQUENCE [LARGE SCALE GENOMIC DNA]</scope>
    <source>
        <strain evidence="3 4">NIH1002</strain>
    </source>
</reference>
<name>A0AAN7DMX9_9FUNG</name>